<proteinExistence type="predicted"/>
<name>A0AAW0BT30_9AGAR</name>
<gene>
    <name evidence="2" type="ORF">VNI00_014229</name>
</gene>
<accession>A0AAW0BT30</accession>
<comment type="caution">
    <text evidence="2">The sequence shown here is derived from an EMBL/GenBank/DDBJ whole genome shotgun (WGS) entry which is preliminary data.</text>
</comment>
<evidence type="ECO:0000313" key="2">
    <source>
        <dbReference type="EMBL" id="KAK7030307.1"/>
    </source>
</evidence>
<organism evidence="2 3">
    <name type="scientific">Paramarasmius palmivorus</name>
    <dbReference type="NCBI Taxonomy" id="297713"/>
    <lineage>
        <taxon>Eukaryota</taxon>
        <taxon>Fungi</taxon>
        <taxon>Dikarya</taxon>
        <taxon>Basidiomycota</taxon>
        <taxon>Agaricomycotina</taxon>
        <taxon>Agaricomycetes</taxon>
        <taxon>Agaricomycetidae</taxon>
        <taxon>Agaricales</taxon>
        <taxon>Marasmiineae</taxon>
        <taxon>Marasmiaceae</taxon>
        <taxon>Paramarasmius</taxon>
    </lineage>
</organism>
<evidence type="ECO:0000313" key="3">
    <source>
        <dbReference type="Proteomes" id="UP001383192"/>
    </source>
</evidence>
<keyword evidence="3" id="KW-1185">Reference proteome</keyword>
<protein>
    <submittedName>
        <fullName evidence="2">Uncharacterized protein</fullName>
    </submittedName>
</protein>
<feature type="region of interest" description="Disordered" evidence="1">
    <location>
        <begin position="1"/>
        <end position="22"/>
    </location>
</feature>
<dbReference type="EMBL" id="JAYKXP010000078">
    <property type="protein sequence ID" value="KAK7030307.1"/>
    <property type="molecule type" value="Genomic_DNA"/>
</dbReference>
<dbReference type="Proteomes" id="UP001383192">
    <property type="component" value="Unassembled WGS sequence"/>
</dbReference>
<dbReference type="AlphaFoldDB" id="A0AAW0BT30"/>
<feature type="region of interest" description="Disordered" evidence="1">
    <location>
        <begin position="287"/>
        <end position="306"/>
    </location>
</feature>
<feature type="region of interest" description="Disordered" evidence="1">
    <location>
        <begin position="173"/>
        <end position="196"/>
    </location>
</feature>
<sequence length="469" mass="50999">MDMEPSREGSEERRQKEEERMGEVYKQLERDLWSHKEPPLQMLGLRLLRYFEESWKPSPGYDEEQHNKERVAFANGLAEHIGHSDPSSVLSTSRRGQVFIRFIHNEIIIRRLYSHGVGRWQIPLGRGWQAAIQKVQEVSKLPSNYFAPLPEGREHPPPSSQLPQLEPIRYSQDTICPQSDNPQNKNGERPPSPAGNVENLEIHVHRSHGDTTSRIINVADSTPSSINPGGFGSQVVNENSALPLDNSNPARALAGGTNLQDSDIQVAASQGVAEGVLVSLSVGDKASAVPREATPPDTDPEGPMQVTEDGIKAVSLPPLEEQHEGARDQHGLEAINKSSALQSENDADTSGGAATVGTNHSDRPQEVAECLLAPLSAGDEPAVPRVVVSPGTVGAPDRPTQASRDAAQNIDSPPEGQDGRDGDKDEDQGIVGTRGSTVPNSSRDQGQRRDEGRGSNTMNDPNHLRMFRL</sequence>
<reference evidence="2 3" key="1">
    <citation type="submission" date="2024-01" db="EMBL/GenBank/DDBJ databases">
        <title>A draft genome for a cacao thread blight-causing isolate of Paramarasmius palmivorus.</title>
        <authorList>
            <person name="Baruah I.K."/>
            <person name="Bukari Y."/>
            <person name="Amoako-Attah I."/>
            <person name="Meinhardt L.W."/>
            <person name="Bailey B.A."/>
            <person name="Cohen S.P."/>
        </authorList>
    </citation>
    <scope>NUCLEOTIDE SEQUENCE [LARGE SCALE GENOMIC DNA]</scope>
    <source>
        <strain evidence="2 3">GH-12</strain>
    </source>
</reference>
<feature type="region of interest" description="Disordered" evidence="1">
    <location>
        <begin position="341"/>
        <end position="469"/>
    </location>
</feature>
<evidence type="ECO:0000256" key="1">
    <source>
        <dbReference type="SAM" id="MobiDB-lite"/>
    </source>
</evidence>
<feature type="compositionally biased region" description="Polar residues" evidence="1">
    <location>
        <begin position="173"/>
        <end position="185"/>
    </location>
</feature>